<dbReference type="GO" id="GO:0000209">
    <property type="term" value="P:protein polyubiquitination"/>
    <property type="evidence" value="ECO:0007669"/>
    <property type="project" value="TreeGrafter"/>
</dbReference>
<feature type="compositionally biased region" description="Low complexity" evidence="8">
    <location>
        <begin position="21"/>
        <end position="31"/>
    </location>
</feature>
<evidence type="ECO:0000256" key="7">
    <source>
        <dbReference type="SAM" id="Coils"/>
    </source>
</evidence>
<evidence type="ECO:0000256" key="4">
    <source>
        <dbReference type="ARBA" id="ARBA00022833"/>
    </source>
</evidence>
<dbReference type="Gene3D" id="2.120.10.30">
    <property type="entry name" value="TolB, C-terminal domain"/>
    <property type="match status" value="4"/>
</dbReference>
<dbReference type="InterPro" id="IPR001841">
    <property type="entry name" value="Znf_RING"/>
</dbReference>
<feature type="repeat" description="NHL" evidence="6">
    <location>
        <begin position="608"/>
        <end position="652"/>
    </location>
</feature>
<dbReference type="Gene3D" id="3.30.40.10">
    <property type="entry name" value="Zinc/RING finger domain, C3HC4 (zinc finger)"/>
    <property type="match status" value="1"/>
</dbReference>
<dbReference type="Pfam" id="PF01436">
    <property type="entry name" value="NHL"/>
    <property type="match status" value="3"/>
</dbReference>
<feature type="region of interest" description="Disordered" evidence="8">
    <location>
        <begin position="52"/>
        <end position="100"/>
    </location>
</feature>
<dbReference type="GO" id="GO:0043161">
    <property type="term" value="P:proteasome-mediated ubiquitin-dependent protein catabolic process"/>
    <property type="evidence" value="ECO:0007669"/>
    <property type="project" value="TreeGrafter"/>
</dbReference>
<keyword evidence="11" id="KW-1185">Reference proteome</keyword>
<evidence type="ECO:0000313" key="11">
    <source>
        <dbReference type="Proteomes" id="UP000821853"/>
    </source>
</evidence>
<dbReference type="InterPro" id="IPR017907">
    <property type="entry name" value="Znf_RING_CS"/>
</dbReference>
<keyword evidence="1" id="KW-0479">Metal-binding</keyword>
<evidence type="ECO:0000256" key="8">
    <source>
        <dbReference type="SAM" id="MobiDB-lite"/>
    </source>
</evidence>
<evidence type="ECO:0000256" key="1">
    <source>
        <dbReference type="ARBA" id="ARBA00022723"/>
    </source>
</evidence>
<dbReference type="CDD" id="cd05819">
    <property type="entry name" value="NHL"/>
    <property type="match status" value="1"/>
</dbReference>
<keyword evidence="3 5" id="KW-0863">Zinc-finger</keyword>
<feature type="region of interest" description="Disordered" evidence="8">
    <location>
        <begin position="1"/>
        <end position="37"/>
    </location>
</feature>
<protein>
    <recommendedName>
        <fullName evidence="9">RING-type domain-containing protein</fullName>
    </recommendedName>
</protein>
<feature type="compositionally biased region" description="Basic and acidic residues" evidence="8">
    <location>
        <begin position="1"/>
        <end position="10"/>
    </location>
</feature>
<dbReference type="EMBL" id="JABSTR010000005">
    <property type="protein sequence ID" value="KAH9370971.1"/>
    <property type="molecule type" value="Genomic_DNA"/>
</dbReference>
<dbReference type="AlphaFoldDB" id="A0A9J6G744"/>
<dbReference type="GO" id="GO:0008270">
    <property type="term" value="F:zinc ion binding"/>
    <property type="evidence" value="ECO:0007669"/>
    <property type="project" value="UniProtKB-KW"/>
</dbReference>
<dbReference type="OMA" id="MLNCQHT"/>
<proteinExistence type="predicted"/>
<dbReference type="SUPFAM" id="SSF101898">
    <property type="entry name" value="NHL repeat"/>
    <property type="match status" value="1"/>
</dbReference>
<evidence type="ECO:0000256" key="2">
    <source>
        <dbReference type="ARBA" id="ARBA00022737"/>
    </source>
</evidence>
<dbReference type="SUPFAM" id="SSF57850">
    <property type="entry name" value="RING/U-box"/>
    <property type="match status" value="1"/>
</dbReference>
<dbReference type="PROSITE" id="PS51125">
    <property type="entry name" value="NHL"/>
    <property type="match status" value="5"/>
</dbReference>
<organism evidence="10 11">
    <name type="scientific">Haemaphysalis longicornis</name>
    <name type="common">Bush tick</name>
    <dbReference type="NCBI Taxonomy" id="44386"/>
    <lineage>
        <taxon>Eukaryota</taxon>
        <taxon>Metazoa</taxon>
        <taxon>Ecdysozoa</taxon>
        <taxon>Arthropoda</taxon>
        <taxon>Chelicerata</taxon>
        <taxon>Arachnida</taxon>
        <taxon>Acari</taxon>
        <taxon>Parasitiformes</taxon>
        <taxon>Ixodida</taxon>
        <taxon>Ixodoidea</taxon>
        <taxon>Ixodidae</taxon>
        <taxon>Haemaphysalinae</taxon>
        <taxon>Haemaphysalis</taxon>
    </lineage>
</organism>
<dbReference type="PROSITE" id="PS00518">
    <property type="entry name" value="ZF_RING_1"/>
    <property type="match status" value="1"/>
</dbReference>
<gene>
    <name evidence="10" type="ORF">HPB48_019102</name>
</gene>
<dbReference type="PROSITE" id="PS50089">
    <property type="entry name" value="ZF_RING_2"/>
    <property type="match status" value="1"/>
</dbReference>
<feature type="compositionally biased region" description="Low complexity" evidence="8">
    <location>
        <begin position="512"/>
        <end position="533"/>
    </location>
</feature>
<feature type="domain" description="RING-type" evidence="9">
    <location>
        <begin position="239"/>
        <end position="281"/>
    </location>
</feature>
<reference evidence="10 11" key="1">
    <citation type="journal article" date="2020" name="Cell">
        <title>Large-Scale Comparative Analyses of Tick Genomes Elucidate Their Genetic Diversity and Vector Capacities.</title>
        <authorList>
            <consortium name="Tick Genome and Microbiome Consortium (TIGMIC)"/>
            <person name="Jia N."/>
            <person name="Wang J."/>
            <person name="Shi W."/>
            <person name="Du L."/>
            <person name="Sun Y."/>
            <person name="Zhan W."/>
            <person name="Jiang J.F."/>
            <person name="Wang Q."/>
            <person name="Zhang B."/>
            <person name="Ji P."/>
            <person name="Bell-Sakyi L."/>
            <person name="Cui X.M."/>
            <person name="Yuan T.T."/>
            <person name="Jiang B.G."/>
            <person name="Yang W.F."/>
            <person name="Lam T.T."/>
            <person name="Chang Q.C."/>
            <person name="Ding S.J."/>
            <person name="Wang X.J."/>
            <person name="Zhu J.G."/>
            <person name="Ruan X.D."/>
            <person name="Zhao L."/>
            <person name="Wei J.T."/>
            <person name="Ye R.Z."/>
            <person name="Que T.C."/>
            <person name="Du C.H."/>
            <person name="Zhou Y.H."/>
            <person name="Cheng J.X."/>
            <person name="Dai P.F."/>
            <person name="Guo W.B."/>
            <person name="Han X.H."/>
            <person name="Huang E.J."/>
            <person name="Li L.F."/>
            <person name="Wei W."/>
            <person name="Gao Y.C."/>
            <person name="Liu J.Z."/>
            <person name="Shao H.Z."/>
            <person name="Wang X."/>
            <person name="Wang C.C."/>
            <person name="Yang T.C."/>
            <person name="Huo Q.B."/>
            <person name="Li W."/>
            <person name="Chen H.Y."/>
            <person name="Chen S.E."/>
            <person name="Zhou L.G."/>
            <person name="Ni X.B."/>
            <person name="Tian J.H."/>
            <person name="Sheng Y."/>
            <person name="Liu T."/>
            <person name="Pan Y.S."/>
            <person name="Xia L.Y."/>
            <person name="Li J."/>
            <person name="Zhao F."/>
            <person name="Cao W.C."/>
        </authorList>
    </citation>
    <scope>NUCLEOTIDE SEQUENCE [LARGE SCALE GENOMIC DNA]</scope>
    <source>
        <strain evidence="10">HaeL-2018</strain>
    </source>
</reference>
<keyword evidence="7" id="KW-0175">Coiled coil</keyword>
<feature type="repeat" description="NHL" evidence="6">
    <location>
        <begin position="758"/>
        <end position="801"/>
    </location>
</feature>
<evidence type="ECO:0000259" key="9">
    <source>
        <dbReference type="PROSITE" id="PS50089"/>
    </source>
</evidence>
<dbReference type="SMART" id="SM00184">
    <property type="entry name" value="RING"/>
    <property type="match status" value="1"/>
</dbReference>
<dbReference type="Pfam" id="PF15227">
    <property type="entry name" value="zf-C3HC4_4"/>
    <property type="match status" value="1"/>
</dbReference>
<dbReference type="InterPro" id="IPR013083">
    <property type="entry name" value="Znf_RING/FYVE/PHD"/>
</dbReference>
<feature type="region of interest" description="Disordered" evidence="8">
    <location>
        <begin position="117"/>
        <end position="220"/>
    </location>
</feature>
<dbReference type="Pfam" id="PF17170">
    <property type="entry name" value="DUF5128"/>
    <property type="match status" value="1"/>
</dbReference>
<dbReference type="PANTHER" id="PTHR24104">
    <property type="entry name" value="E3 UBIQUITIN-PROTEIN LIGASE NHLRC1-RELATED"/>
    <property type="match status" value="1"/>
</dbReference>
<accession>A0A9J6G744</accession>
<evidence type="ECO:0000256" key="3">
    <source>
        <dbReference type="ARBA" id="ARBA00022771"/>
    </source>
</evidence>
<evidence type="ECO:0000313" key="10">
    <source>
        <dbReference type="EMBL" id="KAH9370971.1"/>
    </source>
</evidence>
<sequence>MMLDRKDGSRPLESNSKKKPQLSSSSPPSWSRRNGVRKAAAAIFRSLSFSIRPRDNDVNAPVNISGTSERTERVKSRIPQPKLVHFPSKMEVRTAPTTPACSPAVGSVADYRSHFNSPSTSAVGGPAGSVSSTPSTSIMHPASHHSSSHGSSSSSSSTESIPSCPQVSMAQVNLHSSSSSNGSQHSAASSNINASPSRTPTDRAPRTRNGNGGSEAQRQASITILSSKGTDSLKEMVQCPICLDRLHRPKMLPCQHAFCFLCLQNSVMSADASRLRCAKCRAEVPLPKEGISGFPSSIHLQNILDLLESDYASMDELLQCCACQTVSASSVFCEHCKLSYCSLCMARHVEELAKQLGHIADQLEATVDKITQRYKKFESSQTEVQARLRQEAERRVRKVRDSEAQLLQRVEAAKAAEESGLHEVAQKVRGAAVGARLFAAKGFDHLQDPSEKIRVFMKLHRDAGDALSEVTSVGNTQVNFDPEAFSVTIECRADAAVVEDEGDPPGSPPSASPDVTQSSSSPSSGAVTSGPAATETPNQSKGDLQKTAADAQSRLYRSKSFIARTRLGSGLVQRPSGVAVSPWSSEIFVVSMDNHKVLTFDSGTGKFLRSFGSRGQLEGEFLCPFGIALSPVDQEILITDKWKHCIHVFDRDGNFRRQIGMKGRSAGHFRSPESICIDNAGRIYVCDTCNHRIQVLDHDGIFVREIGTHAQPENAFNRSRSMFQEPTGVAVSADGQRVVVCDFGSHRVHVFSSVGEHICTFGQKGALKGHFMHPECVAVDARGFILVGDSGNGRVQICRPDGRHVRTFGNKGSSSGQFSWISGIAVTAQNEVVVCDFKNHSVQVF</sequence>
<dbReference type="InterPro" id="IPR001258">
    <property type="entry name" value="NHL_repeat"/>
</dbReference>
<dbReference type="InterPro" id="IPR050952">
    <property type="entry name" value="TRIM-NHL_E3_ligases"/>
</dbReference>
<dbReference type="Proteomes" id="UP000821853">
    <property type="component" value="Chromosome 3"/>
</dbReference>
<name>A0A9J6G744_HAELO</name>
<evidence type="ECO:0000256" key="5">
    <source>
        <dbReference type="PROSITE-ProRule" id="PRU00175"/>
    </source>
</evidence>
<keyword evidence="2" id="KW-0677">Repeat</keyword>
<feature type="repeat" description="NHL" evidence="6">
    <location>
        <begin position="805"/>
        <end position="845"/>
    </location>
</feature>
<dbReference type="VEuPathDB" id="VectorBase:HLOH_058743"/>
<dbReference type="GO" id="GO:0061630">
    <property type="term" value="F:ubiquitin protein ligase activity"/>
    <property type="evidence" value="ECO:0007669"/>
    <property type="project" value="TreeGrafter"/>
</dbReference>
<feature type="compositionally biased region" description="Low complexity" evidence="8">
    <location>
        <begin position="148"/>
        <end position="157"/>
    </location>
</feature>
<comment type="caution">
    <text evidence="10">The sequence shown here is derived from an EMBL/GenBank/DDBJ whole genome shotgun (WGS) entry which is preliminary data.</text>
</comment>
<feature type="repeat" description="NHL" evidence="6">
    <location>
        <begin position="656"/>
        <end position="699"/>
    </location>
</feature>
<evidence type="ECO:0000256" key="6">
    <source>
        <dbReference type="PROSITE-ProRule" id="PRU00504"/>
    </source>
</evidence>
<feature type="region of interest" description="Disordered" evidence="8">
    <location>
        <begin position="499"/>
        <end position="549"/>
    </location>
</feature>
<keyword evidence="4" id="KW-0862">Zinc</keyword>
<feature type="compositionally biased region" description="Low complexity" evidence="8">
    <location>
        <begin position="175"/>
        <end position="197"/>
    </location>
</feature>
<dbReference type="PANTHER" id="PTHR24104:SF20">
    <property type="entry name" value="RING-TYPE DOMAIN-CONTAINING PROTEIN"/>
    <property type="match status" value="1"/>
</dbReference>
<feature type="repeat" description="NHL" evidence="6">
    <location>
        <begin position="716"/>
        <end position="754"/>
    </location>
</feature>
<feature type="compositionally biased region" description="Polar residues" evidence="8">
    <location>
        <begin position="158"/>
        <end position="174"/>
    </location>
</feature>
<feature type="coiled-coil region" evidence="7">
    <location>
        <begin position="360"/>
        <end position="409"/>
    </location>
</feature>
<dbReference type="InterPro" id="IPR011042">
    <property type="entry name" value="6-blade_b-propeller_TolB-like"/>
</dbReference>
<feature type="compositionally biased region" description="Low complexity" evidence="8">
    <location>
        <begin position="117"/>
        <end position="137"/>
    </location>
</feature>
<dbReference type="OrthoDB" id="654191at2759"/>